<name>A0ABV5T658_9MICO</name>
<dbReference type="RefSeq" id="WP_344715215.1">
    <property type="nucleotide sequence ID" value="NZ_BAAAWH010000001.1"/>
</dbReference>
<organism evidence="2 3">
    <name type="scientific">Microbacterium terregens</name>
    <dbReference type="NCBI Taxonomy" id="69363"/>
    <lineage>
        <taxon>Bacteria</taxon>
        <taxon>Bacillati</taxon>
        <taxon>Actinomycetota</taxon>
        <taxon>Actinomycetes</taxon>
        <taxon>Micrococcales</taxon>
        <taxon>Microbacteriaceae</taxon>
        <taxon>Microbacterium</taxon>
    </lineage>
</organism>
<proteinExistence type="predicted"/>
<evidence type="ECO:0000313" key="2">
    <source>
        <dbReference type="EMBL" id="MFB9646764.1"/>
    </source>
</evidence>
<protein>
    <recommendedName>
        <fullName evidence="4">Flagellar biosynthesis protein FlhA</fullName>
    </recommendedName>
</protein>
<dbReference type="EMBL" id="JBHMBE010000004">
    <property type="protein sequence ID" value="MFB9646764.1"/>
    <property type="molecule type" value="Genomic_DNA"/>
</dbReference>
<dbReference type="Proteomes" id="UP001589611">
    <property type="component" value="Unassembled WGS sequence"/>
</dbReference>
<accession>A0ABV5T658</accession>
<feature type="transmembrane region" description="Helical" evidence="1">
    <location>
        <begin position="7"/>
        <end position="27"/>
    </location>
</feature>
<evidence type="ECO:0000313" key="3">
    <source>
        <dbReference type="Proteomes" id="UP001589611"/>
    </source>
</evidence>
<keyword evidence="1" id="KW-1133">Transmembrane helix</keyword>
<feature type="transmembrane region" description="Helical" evidence="1">
    <location>
        <begin position="33"/>
        <end position="54"/>
    </location>
</feature>
<evidence type="ECO:0008006" key="4">
    <source>
        <dbReference type="Google" id="ProtNLM"/>
    </source>
</evidence>
<gene>
    <name evidence="2" type="ORF">ACFFPJ_13260</name>
</gene>
<keyword evidence="3" id="KW-1185">Reference proteome</keyword>
<evidence type="ECO:0000256" key="1">
    <source>
        <dbReference type="SAM" id="Phobius"/>
    </source>
</evidence>
<keyword evidence="1" id="KW-0812">Transmembrane</keyword>
<sequence length="62" mass="6752">MNKGTVWTIVGVIAAIVIAWFLVNVLFSVVAFFIKLLVVAIVAVIVFLVLRAVFARSDDSES</sequence>
<reference evidence="2 3" key="1">
    <citation type="submission" date="2024-09" db="EMBL/GenBank/DDBJ databases">
        <authorList>
            <person name="Sun Q."/>
            <person name="Mori K."/>
        </authorList>
    </citation>
    <scope>NUCLEOTIDE SEQUENCE [LARGE SCALE GENOMIC DNA]</scope>
    <source>
        <strain evidence="2 3">JCM 1342</strain>
    </source>
</reference>
<keyword evidence="1" id="KW-0472">Membrane</keyword>
<comment type="caution">
    <text evidence="2">The sequence shown here is derived from an EMBL/GenBank/DDBJ whole genome shotgun (WGS) entry which is preliminary data.</text>
</comment>